<sequence>MIKGTDQTLLRTGIKWVRRLALLVGFSSLLSYLTIDCLDAGKPLFPGNLGCVQSSRADIRQFAEHARELGVTYIGLCCGASPSLLREVSEAYGRSTELSRFAPNTSRNYYMKTNLTARELKIKELLFGTITAQV</sequence>
<dbReference type="InterPro" id="IPR036589">
    <property type="entry name" value="HCY_dom_sf"/>
</dbReference>
<evidence type="ECO:0000313" key="3">
    <source>
        <dbReference type="Proteomes" id="UP000762676"/>
    </source>
</evidence>
<name>A0AAV4I6Q2_9GAST</name>
<organism evidence="2 3">
    <name type="scientific">Elysia marginata</name>
    <dbReference type="NCBI Taxonomy" id="1093978"/>
    <lineage>
        <taxon>Eukaryota</taxon>
        <taxon>Metazoa</taxon>
        <taxon>Spiralia</taxon>
        <taxon>Lophotrochozoa</taxon>
        <taxon>Mollusca</taxon>
        <taxon>Gastropoda</taxon>
        <taxon>Heterobranchia</taxon>
        <taxon>Euthyneura</taxon>
        <taxon>Panpulmonata</taxon>
        <taxon>Sacoglossa</taxon>
        <taxon>Placobranchoidea</taxon>
        <taxon>Plakobranchidae</taxon>
        <taxon>Elysia</taxon>
    </lineage>
</organism>
<keyword evidence="3" id="KW-1185">Reference proteome</keyword>
<gene>
    <name evidence="2" type="ORF">ElyMa_001211300</name>
</gene>
<evidence type="ECO:0000256" key="1">
    <source>
        <dbReference type="ARBA" id="ARBA00034478"/>
    </source>
</evidence>
<dbReference type="Gene3D" id="3.20.20.330">
    <property type="entry name" value="Homocysteine-binding-like domain"/>
    <property type="match status" value="1"/>
</dbReference>
<protein>
    <submittedName>
        <fullName evidence="2">Betaine--homocysteine S-methyltransferase</fullName>
    </submittedName>
</protein>
<dbReference type="SUPFAM" id="SSF82282">
    <property type="entry name" value="Homocysteine S-methyltransferase"/>
    <property type="match status" value="1"/>
</dbReference>
<dbReference type="EMBL" id="BMAT01002389">
    <property type="protein sequence ID" value="GFS05927.1"/>
    <property type="molecule type" value="Genomic_DNA"/>
</dbReference>
<proteinExistence type="predicted"/>
<accession>A0AAV4I6Q2</accession>
<dbReference type="Proteomes" id="UP000762676">
    <property type="component" value="Unassembled WGS sequence"/>
</dbReference>
<evidence type="ECO:0000313" key="2">
    <source>
        <dbReference type="EMBL" id="GFS05927.1"/>
    </source>
</evidence>
<dbReference type="AlphaFoldDB" id="A0AAV4I6Q2"/>
<comment type="caution">
    <text evidence="2">The sequence shown here is derived from an EMBL/GenBank/DDBJ whole genome shotgun (WGS) entry which is preliminary data.</text>
</comment>
<reference evidence="2 3" key="1">
    <citation type="journal article" date="2021" name="Elife">
        <title>Chloroplast acquisition without the gene transfer in kleptoplastic sea slugs, Plakobranchus ocellatus.</title>
        <authorList>
            <person name="Maeda T."/>
            <person name="Takahashi S."/>
            <person name="Yoshida T."/>
            <person name="Shimamura S."/>
            <person name="Takaki Y."/>
            <person name="Nagai Y."/>
            <person name="Toyoda A."/>
            <person name="Suzuki Y."/>
            <person name="Arimoto A."/>
            <person name="Ishii H."/>
            <person name="Satoh N."/>
            <person name="Nishiyama T."/>
            <person name="Hasebe M."/>
            <person name="Maruyama T."/>
            <person name="Minagawa J."/>
            <person name="Obokata J."/>
            <person name="Shigenobu S."/>
        </authorList>
    </citation>
    <scope>NUCLEOTIDE SEQUENCE [LARGE SCALE GENOMIC DNA]</scope>
</reference>
<comment type="pathway">
    <text evidence="1">Amino-acid biosynthesis; L-methionine biosynthesis via de novo pathway.</text>
</comment>